<dbReference type="RefSeq" id="WP_170232657.1">
    <property type="nucleotide sequence ID" value="NZ_BJYL01000024.1"/>
</dbReference>
<evidence type="ECO:0000313" key="1">
    <source>
        <dbReference type="EMBL" id="GEN83606.1"/>
    </source>
</evidence>
<gene>
    <name evidence="1" type="ORF">SLU01_19180</name>
</gene>
<dbReference type="AlphaFoldDB" id="A0A511Z825"/>
<protein>
    <submittedName>
        <fullName evidence="1">Uncharacterized protein</fullName>
    </submittedName>
</protein>
<evidence type="ECO:0000313" key="2">
    <source>
        <dbReference type="Proteomes" id="UP000321901"/>
    </source>
</evidence>
<proteinExistence type="predicted"/>
<name>A0A511Z825_9BACL</name>
<dbReference type="Proteomes" id="UP000321901">
    <property type="component" value="Unassembled WGS sequence"/>
</dbReference>
<organism evidence="1 2">
    <name type="scientific">Sporosarcina luteola</name>
    <dbReference type="NCBI Taxonomy" id="582850"/>
    <lineage>
        <taxon>Bacteria</taxon>
        <taxon>Bacillati</taxon>
        <taxon>Bacillota</taxon>
        <taxon>Bacilli</taxon>
        <taxon>Bacillales</taxon>
        <taxon>Caryophanaceae</taxon>
        <taxon>Sporosarcina</taxon>
    </lineage>
</organism>
<keyword evidence="2" id="KW-1185">Reference proteome</keyword>
<accession>A0A511Z825</accession>
<reference evidence="1 2" key="1">
    <citation type="submission" date="2019-07" db="EMBL/GenBank/DDBJ databases">
        <title>Whole genome shotgun sequence of Sporosarcina luteola NBRC 105378.</title>
        <authorList>
            <person name="Hosoyama A."/>
            <person name="Uohara A."/>
            <person name="Ohji S."/>
            <person name="Ichikawa N."/>
        </authorList>
    </citation>
    <scope>NUCLEOTIDE SEQUENCE [LARGE SCALE GENOMIC DNA]</scope>
    <source>
        <strain evidence="1 2">NBRC 105378</strain>
    </source>
</reference>
<dbReference type="EMBL" id="BJYL01000024">
    <property type="protein sequence ID" value="GEN83606.1"/>
    <property type="molecule type" value="Genomic_DNA"/>
</dbReference>
<sequence>MEKCMSCNKNFKKKDEVVITDAFGSKDLVHIDCLHDYVLGASMQNYYDTYEDYILESD</sequence>
<comment type="caution">
    <text evidence="1">The sequence shown here is derived from an EMBL/GenBank/DDBJ whole genome shotgun (WGS) entry which is preliminary data.</text>
</comment>